<keyword evidence="1" id="KW-0812">Transmembrane</keyword>
<dbReference type="RefSeq" id="WP_203195709.1">
    <property type="nucleotide sequence ID" value="NZ_CP063362.1"/>
</dbReference>
<evidence type="ECO:0000256" key="1">
    <source>
        <dbReference type="SAM" id="Phobius"/>
    </source>
</evidence>
<keyword evidence="1" id="KW-0472">Membrane</keyword>
<reference evidence="2 3" key="1">
    <citation type="submission" date="2020-10" db="EMBL/GenBank/DDBJ databases">
        <title>Degradation of 1,4-Dioxane by Xanthobacter sp. YN2, via a Novel Group-2 Soluble Di-Iron Monooxygenase.</title>
        <authorList>
            <person name="Ma F."/>
            <person name="Wang Y."/>
            <person name="Yang J."/>
            <person name="Guo H."/>
            <person name="Su D."/>
            <person name="Yu L."/>
        </authorList>
    </citation>
    <scope>NUCLEOTIDE SEQUENCE [LARGE SCALE GENOMIC DNA]</scope>
    <source>
        <strain evidence="2 3">YN2</strain>
    </source>
</reference>
<dbReference type="EMBL" id="CP063362">
    <property type="protein sequence ID" value="QRG08795.1"/>
    <property type="molecule type" value="Genomic_DNA"/>
</dbReference>
<organism evidence="2 3">
    <name type="scientific">Xanthobacter dioxanivorans</name>
    <dbReference type="NCBI Taxonomy" id="2528964"/>
    <lineage>
        <taxon>Bacteria</taxon>
        <taxon>Pseudomonadati</taxon>
        <taxon>Pseudomonadota</taxon>
        <taxon>Alphaproteobacteria</taxon>
        <taxon>Hyphomicrobiales</taxon>
        <taxon>Xanthobacteraceae</taxon>
        <taxon>Xanthobacter</taxon>
    </lineage>
</organism>
<evidence type="ECO:0000313" key="2">
    <source>
        <dbReference type="EMBL" id="QRG08795.1"/>
    </source>
</evidence>
<proteinExistence type="predicted"/>
<name>A0A974PTF8_9HYPH</name>
<protein>
    <submittedName>
        <fullName evidence="2">Uncharacterized protein</fullName>
    </submittedName>
</protein>
<accession>A0A974PTF8</accession>
<evidence type="ECO:0000313" key="3">
    <source>
        <dbReference type="Proteomes" id="UP000596427"/>
    </source>
</evidence>
<gene>
    <name evidence="2" type="ORF">EZH22_11240</name>
</gene>
<feature type="transmembrane region" description="Helical" evidence="1">
    <location>
        <begin position="220"/>
        <end position="243"/>
    </location>
</feature>
<dbReference type="Proteomes" id="UP000596427">
    <property type="component" value="Chromosome"/>
</dbReference>
<dbReference type="KEGG" id="xdi:EZH22_11240"/>
<sequence length="283" mass="32503">MLDFSSMGFDRALGIIGLVVGILSIWLARHYYKKSLVTKIIGFCVTEPIRLSTSSDVKSSVDGEIYDYLEKRYYLLWNKGSSAIEYSDFISDIQIKRDAEGEEEHIVRVSIVKKDSLVDIKEMKDGSFRLNLLRPGEAIVFCVYYREKNFMPTLYISTKVKEMVRREFFTIDIMRYIGAFLASIFALSAVLTDFFGAFSIDDNVIKYFENNYSKPVLGGMALVALFSMFGAIIAIGYLANYIFKLLIWRNRSGIVNDYAAVYLSTLNLKHNDVWRYYDIKDLG</sequence>
<keyword evidence="1" id="KW-1133">Transmembrane helix</keyword>
<keyword evidence="3" id="KW-1185">Reference proteome</keyword>
<feature type="transmembrane region" description="Helical" evidence="1">
    <location>
        <begin position="173"/>
        <end position="200"/>
    </location>
</feature>
<feature type="transmembrane region" description="Helical" evidence="1">
    <location>
        <begin position="12"/>
        <end position="32"/>
    </location>
</feature>
<dbReference type="AlphaFoldDB" id="A0A974PTF8"/>